<proteinExistence type="predicted"/>
<dbReference type="AlphaFoldDB" id="A0AAD6LLW0"/>
<sequence length="141" mass="15977">MNFWRHLSEQKQHRFSSIRQTHHASPPIKDCGTYLCTLSTKKLGPDMAVADAICEYFGSFLTLKCFKLVDEDIKVTDDGANYHDEAASSQLIQVPRNENIIEKSIVKLKKTSTFRHQWTATGFPCGGIYRELSSLVPVVSR</sequence>
<keyword evidence="2" id="KW-1185">Reference proteome</keyword>
<evidence type="ECO:0000313" key="1">
    <source>
        <dbReference type="EMBL" id="KAJ6969400.1"/>
    </source>
</evidence>
<evidence type="ECO:0000313" key="2">
    <source>
        <dbReference type="Proteomes" id="UP001164929"/>
    </source>
</evidence>
<reference evidence="1 2" key="1">
    <citation type="journal article" date="2023" name="Mol. Ecol. Resour.">
        <title>Chromosome-level genome assembly of a triploid poplar Populus alba 'Berolinensis'.</title>
        <authorList>
            <person name="Chen S."/>
            <person name="Yu Y."/>
            <person name="Wang X."/>
            <person name="Wang S."/>
            <person name="Zhang T."/>
            <person name="Zhou Y."/>
            <person name="He R."/>
            <person name="Meng N."/>
            <person name="Wang Y."/>
            <person name="Liu W."/>
            <person name="Liu Z."/>
            <person name="Liu J."/>
            <person name="Guo Q."/>
            <person name="Huang H."/>
            <person name="Sederoff R.R."/>
            <person name="Wang G."/>
            <person name="Qu G."/>
            <person name="Chen S."/>
        </authorList>
    </citation>
    <scope>NUCLEOTIDE SEQUENCE [LARGE SCALE GENOMIC DNA]</scope>
    <source>
        <strain evidence="1">SC-2020</strain>
    </source>
</reference>
<accession>A0AAD6LLW0</accession>
<dbReference type="Proteomes" id="UP001164929">
    <property type="component" value="Chromosome 16"/>
</dbReference>
<name>A0AAD6LLW0_9ROSI</name>
<protein>
    <submittedName>
        <fullName evidence="1">Uncharacterized protein</fullName>
    </submittedName>
</protein>
<gene>
    <name evidence="1" type="ORF">NC653_037157</name>
</gene>
<dbReference type="EMBL" id="JAQIZT010000016">
    <property type="protein sequence ID" value="KAJ6969400.1"/>
    <property type="molecule type" value="Genomic_DNA"/>
</dbReference>
<organism evidence="1 2">
    <name type="scientific">Populus alba x Populus x berolinensis</name>
    <dbReference type="NCBI Taxonomy" id="444605"/>
    <lineage>
        <taxon>Eukaryota</taxon>
        <taxon>Viridiplantae</taxon>
        <taxon>Streptophyta</taxon>
        <taxon>Embryophyta</taxon>
        <taxon>Tracheophyta</taxon>
        <taxon>Spermatophyta</taxon>
        <taxon>Magnoliopsida</taxon>
        <taxon>eudicotyledons</taxon>
        <taxon>Gunneridae</taxon>
        <taxon>Pentapetalae</taxon>
        <taxon>rosids</taxon>
        <taxon>fabids</taxon>
        <taxon>Malpighiales</taxon>
        <taxon>Salicaceae</taxon>
        <taxon>Saliceae</taxon>
        <taxon>Populus</taxon>
    </lineage>
</organism>
<comment type="caution">
    <text evidence="1">The sequence shown here is derived from an EMBL/GenBank/DDBJ whole genome shotgun (WGS) entry which is preliminary data.</text>
</comment>